<feature type="signal peptide" evidence="1">
    <location>
        <begin position="1"/>
        <end position="24"/>
    </location>
</feature>
<protein>
    <submittedName>
        <fullName evidence="2">Type IX secretion system membrane protein PorP/SprF</fullName>
    </submittedName>
</protein>
<accession>A0A7Y0FLX5</accession>
<organism evidence="2 3">
    <name type="scientific">Hymenobacter polaris</name>
    <dbReference type="NCBI Taxonomy" id="2682546"/>
    <lineage>
        <taxon>Bacteria</taxon>
        <taxon>Pseudomonadati</taxon>
        <taxon>Bacteroidota</taxon>
        <taxon>Cytophagia</taxon>
        <taxon>Cytophagales</taxon>
        <taxon>Hymenobacteraceae</taxon>
        <taxon>Hymenobacter</taxon>
    </lineage>
</organism>
<evidence type="ECO:0000313" key="2">
    <source>
        <dbReference type="EMBL" id="NML65248.1"/>
    </source>
</evidence>
<keyword evidence="1" id="KW-0732">Signal</keyword>
<name>A0A7Y0FLX5_9BACT</name>
<feature type="chain" id="PRO_5030636519" evidence="1">
    <location>
        <begin position="25"/>
        <end position="326"/>
    </location>
</feature>
<proteinExistence type="predicted"/>
<evidence type="ECO:0000313" key="3">
    <source>
        <dbReference type="Proteomes" id="UP000559626"/>
    </source>
</evidence>
<dbReference type="NCBIfam" id="TIGR03519">
    <property type="entry name" value="T9SS_PorP_fam"/>
    <property type="match status" value="1"/>
</dbReference>
<dbReference type="EMBL" id="JABBGH010000001">
    <property type="protein sequence ID" value="NML65248.1"/>
    <property type="molecule type" value="Genomic_DNA"/>
</dbReference>
<reference evidence="2 3" key="1">
    <citation type="submission" date="2020-04" db="EMBL/GenBank/DDBJ databases">
        <title>Hymenobacter polaris sp. nov., isolated from Arctic soil.</title>
        <authorList>
            <person name="Dahal R.H."/>
        </authorList>
    </citation>
    <scope>NUCLEOTIDE SEQUENCE [LARGE SCALE GENOMIC DNA]</scope>
    <source>
        <strain evidence="2 3">RP-2-7</strain>
    </source>
</reference>
<keyword evidence="3" id="KW-1185">Reference proteome</keyword>
<dbReference type="Proteomes" id="UP000559626">
    <property type="component" value="Unassembled WGS sequence"/>
</dbReference>
<dbReference type="AlphaFoldDB" id="A0A7Y0FLX5"/>
<dbReference type="RefSeq" id="WP_169530497.1">
    <property type="nucleotide sequence ID" value="NZ_JABBGH010000001.1"/>
</dbReference>
<evidence type="ECO:0000256" key="1">
    <source>
        <dbReference type="SAM" id="SignalP"/>
    </source>
</evidence>
<dbReference type="InterPro" id="IPR019861">
    <property type="entry name" value="PorP/SprF_Bacteroidetes"/>
</dbReference>
<dbReference type="Pfam" id="PF11751">
    <property type="entry name" value="PorP_SprF"/>
    <property type="match status" value="1"/>
</dbReference>
<comment type="caution">
    <text evidence="2">The sequence shown here is derived from an EMBL/GenBank/DDBJ whole genome shotgun (WGS) entry which is preliminary data.</text>
</comment>
<sequence length="326" mass="35701">MKRFLPLGLLPLLWLLLAAAPALAQQQAQYSQYMNNNYLLNPGATGVEDYIDIKSSYRTQWVGLEGAPKTFYTSISSSLGKWRSTPKRTIRDRRRPFHAVGGLVYRDVTGPTSRTGIYASYAFNAVLAPDLRLALGASVGMQQFAVDGAQLHFYDPTTVAASAASRVPDATVGLWLYSSNFYVGLSGAQLLGNKLNFSYGPNQLDAGAPGNRLARHYFATAGVRVPLSDDWSLVPSVLVKAVNPAPLSVDINAKLKYQDLLWFGASWRVKDALVAMVGVTYEQFLIGYSYDTGISGLNGYNSGSHEILLGLRLKKKAQVVCTNRFW</sequence>
<gene>
    <name evidence="2" type="ORF">HHL22_08535</name>
</gene>